<dbReference type="InterPro" id="IPR015225">
    <property type="entry name" value="tRNA_psdUridine_synth_fam2_C"/>
</dbReference>
<dbReference type="GeneID" id="78119749"/>
<dbReference type="AlphaFoldDB" id="A0A426SPT5"/>
<feature type="domain" description="tRNA pseudouridylate synthase B C-terminal" evidence="8">
    <location>
        <begin position="181"/>
        <end position="212"/>
    </location>
</feature>
<evidence type="ECO:0000259" key="7">
    <source>
        <dbReference type="Pfam" id="PF09142"/>
    </source>
</evidence>
<comment type="catalytic activity">
    <reaction evidence="1 5">
        <text>uridine(55) in tRNA = pseudouridine(55) in tRNA</text>
        <dbReference type="Rhea" id="RHEA:42532"/>
        <dbReference type="Rhea" id="RHEA-COMP:10101"/>
        <dbReference type="Rhea" id="RHEA-COMP:10102"/>
        <dbReference type="ChEBI" id="CHEBI:65314"/>
        <dbReference type="ChEBI" id="CHEBI:65315"/>
        <dbReference type="EC" id="5.4.99.25"/>
    </reaction>
</comment>
<evidence type="ECO:0000256" key="2">
    <source>
        <dbReference type="ARBA" id="ARBA00005642"/>
    </source>
</evidence>
<evidence type="ECO:0000256" key="1">
    <source>
        <dbReference type="ARBA" id="ARBA00000385"/>
    </source>
</evidence>
<dbReference type="EMBL" id="QOCI01000001">
    <property type="protein sequence ID" value="RRR20150.1"/>
    <property type="molecule type" value="Genomic_DNA"/>
</dbReference>
<protein>
    <recommendedName>
        <fullName evidence="5">tRNA pseudouridine synthase B</fullName>
        <ecNumber evidence="5">5.4.99.25</ecNumber>
    </recommendedName>
    <alternativeName>
        <fullName evidence="5">tRNA pseudouridine(55) synthase</fullName>
        <shortName evidence="5">Psi55 synthase</shortName>
    </alternativeName>
    <alternativeName>
        <fullName evidence="5">tRNA pseudouridylate synthase</fullName>
    </alternativeName>
    <alternativeName>
        <fullName evidence="5">tRNA-uridine isomerase</fullName>
    </alternativeName>
</protein>
<dbReference type="PANTHER" id="PTHR13767:SF2">
    <property type="entry name" value="PSEUDOURIDYLATE SYNTHASE TRUB1"/>
    <property type="match status" value="1"/>
</dbReference>
<evidence type="ECO:0000259" key="8">
    <source>
        <dbReference type="Pfam" id="PF16198"/>
    </source>
</evidence>
<evidence type="ECO:0000313" key="10">
    <source>
        <dbReference type="Proteomes" id="UP000274327"/>
    </source>
</evidence>
<dbReference type="InterPro" id="IPR020103">
    <property type="entry name" value="PsdUridine_synth_cat_dom_sf"/>
</dbReference>
<dbReference type="InterPro" id="IPR002501">
    <property type="entry name" value="PsdUridine_synth_N"/>
</dbReference>
<dbReference type="Pfam" id="PF09142">
    <property type="entry name" value="TruB_C"/>
    <property type="match status" value="1"/>
</dbReference>
<name>A0A426SPT5_9MICO</name>
<dbReference type="GO" id="GO:0003723">
    <property type="term" value="F:RNA binding"/>
    <property type="evidence" value="ECO:0007669"/>
    <property type="project" value="InterPro"/>
</dbReference>
<dbReference type="GO" id="GO:1990481">
    <property type="term" value="P:mRNA pseudouridine synthesis"/>
    <property type="evidence" value="ECO:0007669"/>
    <property type="project" value="TreeGrafter"/>
</dbReference>
<gene>
    <name evidence="5" type="primary">truB</name>
    <name evidence="9" type="ORF">DS079_01715</name>
</gene>
<dbReference type="GO" id="GO:0031119">
    <property type="term" value="P:tRNA pseudouridine synthesis"/>
    <property type="evidence" value="ECO:0007669"/>
    <property type="project" value="UniProtKB-UniRule"/>
</dbReference>
<evidence type="ECO:0000259" key="6">
    <source>
        <dbReference type="Pfam" id="PF01509"/>
    </source>
</evidence>
<reference evidence="9 10" key="1">
    <citation type="submission" date="2018-07" db="EMBL/GenBank/DDBJ databases">
        <title>Brachybacteriurn paraconglorneratum KCTC 9916.</title>
        <authorList>
            <person name="Li Y."/>
        </authorList>
    </citation>
    <scope>NUCLEOTIDE SEQUENCE [LARGE SCALE GENOMIC DNA]</scope>
    <source>
        <strain evidence="9 10">KCTC 9916</strain>
    </source>
</reference>
<dbReference type="PANTHER" id="PTHR13767">
    <property type="entry name" value="TRNA-PSEUDOURIDINE SYNTHASE"/>
    <property type="match status" value="1"/>
</dbReference>
<organism evidence="9 10">
    <name type="scientific">Brachybacterium paraconglomeratum</name>
    <dbReference type="NCBI Taxonomy" id="173362"/>
    <lineage>
        <taxon>Bacteria</taxon>
        <taxon>Bacillati</taxon>
        <taxon>Actinomycetota</taxon>
        <taxon>Actinomycetes</taxon>
        <taxon>Micrococcales</taxon>
        <taxon>Dermabacteraceae</taxon>
        <taxon>Brachybacterium</taxon>
    </lineage>
</organism>
<dbReference type="InterPro" id="IPR036974">
    <property type="entry name" value="PUA_sf"/>
</dbReference>
<dbReference type="RefSeq" id="WP_126984565.1">
    <property type="nucleotide sequence ID" value="NZ_JALXWX010000114.1"/>
</dbReference>
<dbReference type="SUPFAM" id="SSF55120">
    <property type="entry name" value="Pseudouridine synthase"/>
    <property type="match status" value="1"/>
</dbReference>
<dbReference type="NCBIfam" id="TIGR00431">
    <property type="entry name" value="TruB"/>
    <property type="match status" value="1"/>
</dbReference>
<accession>A0A426SPT5</accession>
<dbReference type="Gene3D" id="2.30.130.10">
    <property type="entry name" value="PUA domain"/>
    <property type="match status" value="1"/>
</dbReference>
<evidence type="ECO:0000256" key="4">
    <source>
        <dbReference type="ARBA" id="ARBA00023235"/>
    </source>
</evidence>
<dbReference type="InterPro" id="IPR032819">
    <property type="entry name" value="TruB_C"/>
</dbReference>
<dbReference type="GO" id="GO:0160148">
    <property type="term" value="F:tRNA pseudouridine(55) synthase activity"/>
    <property type="evidence" value="ECO:0007669"/>
    <property type="project" value="UniProtKB-EC"/>
</dbReference>
<dbReference type="CDD" id="cd02573">
    <property type="entry name" value="PseudoU_synth_EcTruB"/>
    <property type="match status" value="1"/>
</dbReference>
<evidence type="ECO:0000313" key="9">
    <source>
        <dbReference type="EMBL" id="RRR20150.1"/>
    </source>
</evidence>
<sequence>MTSAPHGILLVDKAEDRTSHDVVARVRWLLGTKKVGHAGTLDPMATGLLVLGVGQGTRLLTHLVGLDKTYLATIRLGSATTTDDREGEPLGERVDATGIEDVRLEEALDGLRGDIQQVPSTVSAIKVDGKRAYARARAGEDVQLAARPVRVPRFEILSRTEQDGHLDLEAVVDCSSGTYVRALARDLGAALGVGGHLTALRRTAVGPFAVEDGVQVPARGEGDDVDLPLHGLGEIAARVLPVLDVSEDEAAALGTGKRIRSAQELRAPSWPHPAHAGPEDAPVAALDTAGRLVAVLQREGRDWHPRLVVPEDARR</sequence>
<dbReference type="Gene3D" id="3.30.2350.10">
    <property type="entry name" value="Pseudouridine synthase"/>
    <property type="match status" value="1"/>
</dbReference>
<evidence type="ECO:0000256" key="3">
    <source>
        <dbReference type="ARBA" id="ARBA00022694"/>
    </source>
</evidence>
<keyword evidence="4 5" id="KW-0413">Isomerase</keyword>
<dbReference type="InterPro" id="IPR014780">
    <property type="entry name" value="tRNA_psdUridine_synth_TruB"/>
</dbReference>
<dbReference type="EC" id="5.4.99.25" evidence="5"/>
<feature type="domain" description="Pseudouridine synthase II N-terminal" evidence="6">
    <location>
        <begin position="27"/>
        <end position="180"/>
    </location>
</feature>
<dbReference type="Proteomes" id="UP000274327">
    <property type="component" value="Unassembled WGS sequence"/>
</dbReference>
<proteinExistence type="inferred from homology"/>
<keyword evidence="3 5" id="KW-0819">tRNA processing</keyword>
<feature type="active site" description="Nucleophile" evidence="5">
    <location>
        <position position="42"/>
    </location>
</feature>
<comment type="caution">
    <text evidence="9">The sequence shown here is derived from an EMBL/GenBank/DDBJ whole genome shotgun (WGS) entry which is preliminary data.</text>
</comment>
<comment type="similarity">
    <text evidence="2 5">Belongs to the pseudouridine synthase TruB family. Type 1 subfamily.</text>
</comment>
<dbReference type="Pfam" id="PF01509">
    <property type="entry name" value="TruB_N"/>
    <property type="match status" value="1"/>
</dbReference>
<evidence type="ECO:0000256" key="5">
    <source>
        <dbReference type="HAMAP-Rule" id="MF_01080"/>
    </source>
</evidence>
<dbReference type="HAMAP" id="MF_01080">
    <property type="entry name" value="TruB_bact"/>
    <property type="match status" value="1"/>
</dbReference>
<dbReference type="Pfam" id="PF16198">
    <property type="entry name" value="TruB_C_2"/>
    <property type="match status" value="1"/>
</dbReference>
<comment type="function">
    <text evidence="5">Responsible for synthesis of pseudouridine from uracil-55 in the psi GC loop of transfer RNAs.</text>
</comment>
<keyword evidence="10" id="KW-1185">Reference proteome</keyword>
<feature type="domain" description="tRNA pseudouridine synthase II TruB subfamily 2 C-terminal" evidence="7">
    <location>
        <begin position="241"/>
        <end position="309"/>
    </location>
</feature>